<gene>
    <name evidence="2" type="ORF">MOBT1_003050</name>
</gene>
<dbReference type="EMBL" id="CP119941">
    <property type="protein sequence ID" value="WFD04343.1"/>
    <property type="molecule type" value="Genomic_DNA"/>
</dbReference>
<proteinExistence type="predicted"/>
<sequence>MKRAMVRVNEAIAALRKHRPPSQARGWQEDWAQFKQAVKIMNVCWTRMERSYEDKQMDLAALHLAQNEKDPNVRISAEEYMSLQDEANMVASLRIQVEQLSQKVESLMALEQDTRMENAEFFRPADEEIEALRKALVETKAELHQVLNYTFTVGKLGK</sequence>
<evidence type="ECO:0000256" key="1">
    <source>
        <dbReference type="SAM" id="Coils"/>
    </source>
</evidence>
<accession>A0AAF0E133</accession>
<evidence type="ECO:0000313" key="2">
    <source>
        <dbReference type="EMBL" id="WFD04343.1"/>
    </source>
</evidence>
<reference evidence="2" key="1">
    <citation type="submission" date="2023-03" db="EMBL/GenBank/DDBJ databases">
        <title>Mating type loci evolution in Malassezia.</title>
        <authorList>
            <person name="Coelho M.A."/>
        </authorList>
    </citation>
    <scope>NUCLEOTIDE SEQUENCE</scope>
    <source>
        <strain evidence="2">CBS 7876</strain>
    </source>
</reference>
<protein>
    <submittedName>
        <fullName evidence="2">Uncharacterized protein</fullName>
    </submittedName>
</protein>
<keyword evidence="3" id="KW-1185">Reference proteome</keyword>
<evidence type="ECO:0000313" key="3">
    <source>
        <dbReference type="Proteomes" id="UP001214603"/>
    </source>
</evidence>
<dbReference type="AlphaFoldDB" id="A0AAF0E133"/>
<feature type="coiled-coil region" evidence="1">
    <location>
        <begin position="83"/>
        <end position="110"/>
    </location>
</feature>
<name>A0AAF0E133_9BASI</name>
<dbReference type="Proteomes" id="UP001214603">
    <property type="component" value="Chromosome 8"/>
</dbReference>
<keyword evidence="1" id="KW-0175">Coiled coil</keyword>
<organism evidence="2 3">
    <name type="scientific">Malassezia obtusa</name>
    <dbReference type="NCBI Taxonomy" id="76774"/>
    <lineage>
        <taxon>Eukaryota</taxon>
        <taxon>Fungi</taxon>
        <taxon>Dikarya</taxon>
        <taxon>Basidiomycota</taxon>
        <taxon>Ustilaginomycotina</taxon>
        <taxon>Malasseziomycetes</taxon>
        <taxon>Malasseziales</taxon>
        <taxon>Malasseziaceae</taxon>
        <taxon>Malassezia</taxon>
    </lineage>
</organism>